<protein>
    <recommendedName>
        <fullName evidence="1">F-box associated beta-propeller type 1 domain-containing protein</fullName>
    </recommendedName>
</protein>
<dbReference type="Proteomes" id="UP000008694">
    <property type="component" value="Unassembled WGS sequence"/>
</dbReference>
<dbReference type="AlphaFoldDB" id="D7KZZ9"/>
<dbReference type="InterPro" id="IPR006527">
    <property type="entry name" value="F-box-assoc_dom_typ1"/>
</dbReference>
<evidence type="ECO:0000313" key="3">
    <source>
        <dbReference type="Proteomes" id="UP000008694"/>
    </source>
</evidence>
<evidence type="ECO:0000313" key="2">
    <source>
        <dbReference type="EMBL" id="EFH59545.1"/>
    </source>
</evidence>
<organism evidence="3">
    <name type="scientific">Arabidopsis lyrata subsp. lyrata</name>
    <name type="common">Lyre-leaved rock-cress</name>
    <dbReference type="NCBI Taxonomy" id="81972"/>
    <lineage>
        <taxon>Eukaryota</taxon>
        <taxon>Viridiplantae</taxon>
        <taxon>Streptophyta</taxon>
        <taxon>Embryophyta</taxon>
        <taxon>Tracheophyta</taxon>
        <taxon>Spermatophyta</taxon>
        <taxon>Magnoliopsida</taxon>
        <taxon>eudicotyledons</taxon>
        <taxon>Gunneridae</taxon>
        <taxon>Pentapetalae</taxon>
        <taxon>rosids</taxon>
        <taxon>malvids</taxon>
        <taxon>Brassicales</taxon>
        <taxon>Brassicaceae</taxon>
        <taxon>Camelineae</taxon>
        <taxon>Arabidopsis</taxon>
    </lineage>
</organism>
<dbReference type="HOGENOM" id="CLU_2430058_0_0_1"/>
<dbReference type="Pfam" id="PF07734">
    <property type="entry name" value="FBA_1"/>
    <property type="match status" value="1"/>
</dbReference>
<accession>D7KZZ9</accession>
<proteinExistence type="predicted"/>
<keyword evidence="3" id="KW-1185">Reference proteome</keyword>
<dbReference type="EMBL" id="GL348715">
    <property type="protein sequence ID" value="EFH59545.1"/>
    <property type="molecule type" value="Genomic_DNA"/>
</dbReference>
<feature type="domain" description="F-box associated beta-propeller type 1" evidence="1">
    <location>
        <begin position="6"/>
        <end position="87"/>
    </location>
</feature>
<dbReference type="Gramene" id="scaffold_302519.1">
    <property type="protein sequence ID" value="scaffold_302519.1"/>
    <property type="gene ID" value="scaffold_302519.1"/>
</dbReference>
<gene>
    <name evidence="2" type="ORF">ARALYDRAFT_898549</name>
</gene>
<evidence type="ECO:0000259" key="1">
    <source>
        <dbReference type="Pfam" id="PF07734"/>
    </source>
</evidence>
<sequence>MESTGDISWSKFLTVSKFDLRHHLRFCLGMTFLVDQENKVVVSCNNSVFSDNIIQFLGKDKYIHEDQHGAKFPTPRLLTYVPGLVQIQQGI</sequence>
<reference evidence="3" key="1">
    <citation type="journal article" date="2011" name="Nat. Genet.">
        <title>The Arabidopsis lyrata genome sequence and the basis of rapid genome size change.</title>
        <authorList>
            <person name="Hu T.T."/>
            <person name="Pattyn P."/>
            <person name="Bakker E.G."/>
            <person name="Cao J."/>
            <person name="Cheng J.-F."/>
            <person name="Clark R.M."/>
            <person name="Fahlgren N."/>
            <person name="Fawcett J.A."/>
            <person name="Grimwood J."/>
            <person name="Gundlach H."/>
            <person name="Haberer G."/>
            <person name="Hollister J.D."/>
            <person name="Ossowski S."/>
            <person name="Ottilar R.P."/>
            <person name="Salamov A.A."/>
            <person name="Schneeberger K."/>
            <person name="Spannagl M."/>
            <person name="Wang X."/>
            <person name="Yang L."/>
            <person name="Nasrallah M.E."/>
            <person name="Bergelson J."/>
            <person name="Carrington J.C."/>
            <person name="Gaut B.S."/>
            <person name="Schmutz J."/>
            <person name="Mayer K.F.X."/>
            <person name="Van de Peer Y."/>
            <person name="Grigoriev I.V."/>
            <person name="Nordborg M."/>
            <person name="Weigel D."/>
            <person name="Guo Y.-L."/>
        </authorList>
    </citation>
    <scope>NUCLEOTIDE SEQUENCE [LARGE SCALE GENOMIC DNA]</scope>
    <source>
        <strain evidence="3">cv. MN47</strain>
    </source>
</reference>
<name>D7KZZ9_ARALL</name>